<feature type="transmembrane region" description="Helical" evidence="6">
    <location>
        <begin position="93"/>
        <end position="116"/>
    </location>
</feature>
<feature type="transmembrane region" description="Helical" evidence="6">
    <location>
        <begin position="69"/>
        <end position="87"/>
    </location>
</feature>
<evidence type="ECO:0000256" key="1">
    <source>
        <dbReference type="ARBA" id="ARBA00004651"/>
    </source>
</evidence>
<feature type="transmembrane region" description="Helical" evidence="6">
    <location>
        <begin position="42"/>
        <end position="62"/>
    </location>
</feature>
<dbReference type="CDD" id="cd17324">
    <property type="entry name" value="MFS_NepI_like"/>
    <property type="match status" value="1"/>
</dbReference>
<evidence type="ECO:0000313" key="9">
    <source>
        <dbReference type="Proteomes" id="UP000577707"/>
    </source>
</evidence>
<keyword evidence="3 6" id="KW-0812">Transmembrane</keyword>
<protein>
    <submittedName>
        <fullName evidence="8">DHA1 family chloramphenicol resistance protein-like MFS transporter</fullName>
    </submittedName>
</protein>
<feature type="transmembrane region" description="Helical" evidence="6">
    <location>
        <begin position="360"/>
        <end position="381"/>
    </location>
</feature>
<evidence type="ECO:0000259" key="7">
    <source>
        <dbReference type="PROSITE" id="PS50850"/>
    </source>
</evidence>
<evidence type="ECO:0000256" key="3">
    <source>
        <dbReference type="ARBA" id="ARBA00022692"/>
    </source>
</evidence>
<dbReference type="NCBIfam" id="NF033135">
    <property type="entry name" value="cmx_cmrA"/>
    <property type="match status" value="1"/>
</dbReference>
<evidence type="ECO:0000256" key="2">
    <source>
        <dbReference type="ARBA" id="ARBA00022475"/>
    </source>
</evidence>
<name>A0A7W5F6I8_9ACTN</name>
<dbReference type="PANTHER" id="PTHR43124:SF3">
    <property type="entry name" value="CHLORAMPHENICOL EFFLUX PUMP RV0191"/>
    <property type="match status" value="1"/>
</dbReference>
<dbReference type="Gene3D" id="1.20.1250.20">
    <property type="entry name" value="MFS general substrate transporter like domains"/>
    <property type="match status" value="1"/>
</dbReference>
<dbReference type="InterPro" id="IPR020846">
    <property type="entry name" value="MFS_dom"/>
</dbReference>
<feature type="transmembrane region" description="Helical" evidence="6">
    <location>
        <begin position="270"/>
        <end position="289"/>
    </location>
</feature>
<dbReference type="InterPro" id="IPR036259">
    <property type="entry name" value="MFS_trans_sf"/>
</dbReference>
<proteinExistence type="predicted"/>
<gene>
    <name evidence="8" type="ORF">FHS12_000067</name>
</gene>
<dbReference type="PROSITE" id="PS50850">
    <property type="entry name" value="MFS"/>
    <property type="match status" value="1"/>
</dbReference>
<feature type="transmembrane region" description="Helical" evidence="6">
    <location>
        <begin position="128"/>
        <end position="154"/>
    </location>
</feature>
<keyword evidence="2" id="KW-1003">Cell membrane</keyword>
<organism evidence="8 9">
    <name type="scientific">Nocardioides albus</name>
    <dbReference type="NCBI Taxonomy" id="1841"/>
    <lineage>
        <taxon>Bacteria</taxon>
        <taxon>Bacillati</taxon>
        <taxon>Actinomycetota</taxon>
        <taxon>Actinomycetes</taxon>
        <taxon>Propionibacteriales</taxon>
        <taxon>Nocardioidaceae</taxon>
        <taxon>Nocardioides</taxon>
    </lineage>
</organism>
<dbReference type="Proteomes" id="UP000577707">
    <property type="component" value="Unassembled WGS sequence"/>
</dbReference>
<reference evidence="8 9" key="1">
    <citation type="submission" date="2020-08" db="EMBL/GenBank/DDBJ databases">
        <title>Genomic Encyclopedia of Type Strains, Phase III (KMG-III): the genomes of soil and plant-associated and newly described type strains.</title>
        <authorList>
            <person name="Whitman W."/>
        </authorList>
    </citation>
    <scope>NUCLEOTIDE SEQUENCE [LARGE SCALE GENOMIC DNA]</scope>
    <source>
        <strain evidence="8 9">CECT 3302</strain>
    </source>
</reference>
<dbReference type="GO" id="GO:0005886">
    <property type="term" value="C:plasma membrane"/>
    <property type="evidence" value="ECO:0007669"/>
    <property type="project" value="UniProtKB-SubCell"/>
</dbReference>
<evidence type="ECO:0000313" key="8">
    <source>
        <dbReference type="EMBL" id="MBB3087144.1"/>
    </source>
</evidence>
<evidence type="ECO:0000256" key="4">
    <source>
        <dbReference type="ARBA" id="ARBA00022989"/>
    </source>
</evidence>
<keyword evidence="4 6" id="KW-1133">Transmembrane helix</keyword>
<evidence type="ECO:0000256" key="5">
    <source>
        <dbReference type="ARBA" id="ARBA00023136"/>
    </source>
</evidence>
<feature type="transmembrane region" description="Helical" evidence="6">
    <location>
        <begin position="295"/>
        <end position="320"/>
    </location>
</feature>
<dbReference type="AlphaFoldDB" id="A0A7W5F6I8"/>
<feature type="transmembrane region" description="Helical" evidence="6">
    <location>
        <begin position="240"/>
        <end position="263"/>
    </location>
</feature>
<feature type="domain" description="Major facilitator superfamily (MFS) profile" evidence="7">
    <location>
        <begin position="4"/>
        <end position="384"/>
    </location>
</feature>
<accession>A0A7W5F6I8</accession>
<dbReference type="RefSeq" id="WP_183541106.1">
    <property type="nucleotide sequence ID" value="NZ_BMQT01000001.1"/>
</dbReference>
<dbReference type="GO" id="GO:0022857">
    <property type="term" value="F:transmembrane transporter activity"/>
    <property type="evidence" value="ECO:0007669"/>
    <property type="project" value="InterPro"/>
</dbReference>
<evidence type="ECO:0000256" key="6">
    <source>
        <dbReference type="SAM" id="Phobius"/>
    </source>
</evidence>
<feature type="transmembrane region" description="Helical" evidence="6">
    <location>
        <begin position="332"/>
        <end position="354"/>
    </location>
</feature>
<dbReference type="EMBL" id="JACHXG010000001">
    <property type="protein sequence ID" value="MBB3087144.1"/>
    <property type="molecule type" value="Genomic_DNA"/>
</dbReference>
<keyword evidence="5 6" id="KW-0472">Membrane</keyword>
<dbReference type="PANTHER" id="PTHR43124">
    <property type="entry name" value="PURINE EFFLUX PUMP PBUE"/>
    <property type="match status" value="1"/>
</dbReference>
<keyword evidence="9" id="KW-1185">Reference proteome</keyword>
<comment type="subcellular location">
    <subcellularLocation>
        <location evidence="1">Cell membrane</location>
        <topology evidence="1">Multi-pass membrane protein</topology>
    </subcellularLocation>
</comment>
<dbReference type="InterPro" id="IPR011701">
    <property type="entry name" value="MFS"/>
</dbReference>
<dbReference type="Pfam" id="PF07690">
    <property type="entry name" value="MFS_1"/>
    <property type="match status" value="1"/>
</dbReference>
<dbReference type="SUPFAM" id="SSF103473">
    <property type="entry name" value="MFS general substrate transporter"/>
    <property type="match status" value="1"/>
</dbReference>
<feature type="transmembrane region" description="Helical" evidence="6">
    <location>
        <begin position="160"/>
        <end position="179"/>
    </location>
</feature>
<sequence>MPFALYMLALAVFVMGTSEFMLAGLLPAIATDLDVTVGTAGLLTSAFAAGMVLGAPLMAAFARRWPPRTALLACLLLFASCHVVAALTPVFPILLAARVLSALANAGFLAVALSTATTLVPTDRKGRAVAILLSGTTIATVAGVPAGALLGTAAGWRTTFWAISLLCVPAAIGILRGIADNQDRAEVSTGSSSLRAELGQLRSPRLLVAMLLGALVNGGTFAAFTFLAPVVTDTAGLGEAWISVVLVMFGVGSFLGVTIAGRLSDTRPGLVLAVGGPLLLTGWIALALAGSNPVLLVVLVLVQGMLSFGVGSTLIAQVLYAASGAPTMAGSYATAALNVGAAAGPVLGAVALATEAGELAPIWVAAGLTALALAVMLLSRLAGGARTQRREVSF</sequence>
<dbReference type="InterPro" id="IPR050189">
    <property type="entry name" value="MFS_Efflux_Transporters"/>
</dbReference>
<comment type="caution">
    <text evidence="8">The sequence shown here is derived from an EMBL/GenBank/DDBJ whole genome shotgun (WGS) entry which is preliminary data.</text>
</comment>
<feature type="transmembrane region" description="Helical" evidence="6">
    <location>
        <begin position="206"/>
        <end position="228"/>
    </location>
</feature>